<proteinExistence type="predicted"/>
<protein>
    <recommendedName>
        <fullName evidence="2">Cadherin-like beta-sandwich-like domain-containing protein</fullName>
    </recommendedName>
</protein>
<organism evidence="3 4">
    <name type="scientific">candidate division WOR-3 bacterium JGI_Cruoil_03_44_89</name>
    <dbReference type="NCBI Taxonomy" id="1973748"/>
    <lineage>
        <taxon>Bacteria</taxon>
        <taxon>Bacteria division WOR-3</taxon>
    </lineage>
</organism>
<sequence>MARNYLCLVLMLVAASCGLFDSGSDFQSNANLKALSIPNAQFSPSFSPNITVYSVTFDGYPRSFSLTATAENNSATIKVNGTVVESGQQITIQTSPPDFVVNIVVTSANGKNTKTYVLNIVDD</sequence>
<dbReference type="AlphaFoldDB" id="A0A235BYA2"/>
<reference evidence="3 4" key="1">
    <citation type="submission" date="2017-07" db="EMBL/GenBank/DDBJ databases">
        <title>Recovery of genomes from metagenomes via a dereplication, aggregation, and scoring strategy.</title>
        <authorList>
            <person name="Sieber C.M."/>
            <person name="Probst A.J."/>
            <person name="Sharrar A."/>
            <person name="Thomas B.C."/>
            <person name="Hess M."/>
            <person name="Tringe S.G."/>
            <person name="Banfield J.F."/>
        </authorList>
    </citation>
    <scope>NUCLEOTIDE SEQUENCE [LARGE SCALE GENOMIC DNA]</scope>
    <source>
        <strain evidence="3">JGI_Cruoil_03_44_89</strain>
    </source>
</reference>
<evidence type="ECO:0000259" key="2">
    <source>
        <dbReference type="Pfam" id="PF12733"/>
    </source>
</evidence>
<gene>
    <name evidence="3" type="ORF">CH333_03225</name>
</gene>
<comment type="caution">
    <text evidence="3">The sequence shown here is derived from an EMBL/GenBank/DDBJ whole genome shotgun (WGS) entry which is preliminary data.</text>
</comment>
<feature type="signal peptide" evidence="1">
    <location>
        <begin position="1"/>
        <end position="21"/>
    </location>
</feature>
<dbReference type="InterPro" id="IPR025883">
    <property type="entry name" value="Cadherin-like_domain"/>
</dbReference>
<evidence type="ECO:0000313" key="4">
    <source>
        <dbReference type="Proteomes" id="UP000215215"/>
    </source>
</evidence>
<keyword evidence="1" id="KW-0732">Signal</keyword>
<accession>A0A235BYA2</accession>
<dbReference type="EMBL" id="NOZQ01000062">
    <property type="protein sequence ID" value="OYD16525.1"/>
    <property type="molecule type" value="Genomic_DNA"/>
</dbReference>
<feature type="domain" description="Cadherin-like beta-sandwich-like" evidence="2">
    <location>
        <begin position="34"/>
        <end position="120"/>
    </location>
</feature>
<feature type="chain" id="PRO_5012579251" description="Cadherin-like beta-sandwich-like domain-containing protein" evidence="1">
    <location>
        <begin position="22"/>
        <end position="123"/>
    </location>
</feature>
<name>A0A235BYA2_UNCW3</name>
<dbReference type="Pfam" id="PF12733">
    <property type="entry name" value="Cadherin-like"/>
    <property type="match status" value="1"/>
</dbReference>
<evidence type="ECO:0000313" key="3">
    <source>
        <dbReference type="EMBL" id="OYD16525.1"/>
    </source>
</evidence>
<dbReference type="PROSITE" id="PS51257">
    <property type="entry name" value="PROKAR_LIPOPROTEIN"/>
    <property type="match status" value="1"/>
</dbReference>
<evidence type="ECO:0000256" key="1">
    <source>
        <dbReference type="SAM" id="SignalP"/>
    </source>
</evidence>
<dbReference type="Proteomes" id="UP000215215">
    <property type="component" value="Unassembled WGS sequence"/>
</dbReference>